<sequence>RLENEDKVLLEFAKYISKTGEFTRPHLWGAVKENPQSWWNLVKARYLILSSVAFKVLSIPATSAA</sequence>
<dbReference type="InterPro" id="IPR008906">
    <property type="entry name" value="HATC_C_dom"/>
</dbReference>
<dbReference type="GO" id="GO:0046983">
    <property type="term" value="F:protein dimerization activity"/>
    <property type="evidence" value="ECO:0007669"/>
    <property type="project" value="InterPro"/>
</dbReference>
<dbReference type="Proteomes" id="UP000789396">
    <property type="component" value="Unassembled WGS sequence"/>
</dbReference>
<dbReference type="Pfam" id="PF05699">
    <property type="entry name" value="Dimer_Tnp_hAT"/>
    <property type="match status" value="1"/>
</dbReference>
<dbReference type="EMBL" id="CAJVPZ010029094">
    <property type="protein sequence ID" value="CAG8733264.1"/>
    <property type="molecule type" value="Genomic_DNA"/>
</dbReference>
<dbReference type="OrthoDB" id="2478182at2759"/>
<dbReference type="SUPFAM" id="SSF53098">
    <property type="entry name" value="Ribonuclease H-like"/>
    <property type="match status" value="1"/>
</dbReference>
<feature type="domain" description="HAT C-terminal dimerisation" evidence="1">
    <location>
        <begin position="26"/>
        <end position="65"/>
    </location>
</feature>
<dbReference type="AlphaFoldDB" id="A0A9N9IE75"/>
<dbReference type="InterPro" id="IPR012337">
    <property type="entry name" value="RNaseH-like_sf"/>
</dbReference>
<name>A0A9N9IE75_9GLOM</name>
<evidence type="ECO:0000313" key="2">
    <source>
        <dbReference type="EMBL" id="CAG8733264.1"/>
    </source>
</evidence>
<protein>
    <submittedName>
        <fullName evidence="2">16154_t:CDS:1</fullName>
    </submittedName>
</protein>
<reference evidence="2" key="1">
    <citation type="submission" date="2021-06" db="EMBL/GenBank/DDBJ databases">
        <authorList>
            <person name="Kallberg Y."/>
            <person name="Tangrot J."/>
            <person name="Rosling A."/>
        </authorList>
    </citation>
    <scope>NUCLEOTIDE SEQUENCE</scope>
    <source>
        <strain evidence="2">IN212</strain>
    </source>
</reference>
<comment type="caution">
    <text evidence="2">The sequence shown here is derived from an EMBL/GenBank/DDBJ whole genome shotgun (WGS) entry which is preliminary data.</text>
</comment>
<organism evidence="2 3">
    <name type="scientific">Racocetra fulgida</name>
    <dbReference type="NCBI Taxonomy" id="60492"/>
    <lineage>
        <taxon>Eukaryota</taxon>
        <taxon>Fungi</taxon>
        <taxon>Fungi incertae sedis</taxon>
        <taxon>Mucoromycota</taxon>
        <taxon>Glomeromycotina</taxon>
        <taxon>Glomeromycetes</taxon>
        <taxon>Diversisporales</taxon>
        <taxon>Gigasporaceae</taxon>
        <taxon>Racocetra</taxon>
    </lineage>
</organism>
<accession>A0A9N9IE75</accession>
<evidence type="ECO:0000259" key="1">
    <source>
        <dbReference type="Pfam" id="PF05699"/>
    </source>
</evidence>
<evidence type="ECO:0000313" key="3">
    <source>
        <dbReference type="Proteomes" id="UP000789396"/>
    </source>
</evidence>
<feature type="non-terminal residue" evidence="2">
    <location>
        <position position="1"/>
    </location>
</feature>
<gene>
    <name evidence="2" type="ORF">RFULGI_LOCUS12305</name>
</gene>
<proteinExistence type="predicted"/>
<keyword evidence="3" id="KW-1185">Reference proteome</keyword>
<feature type="non-terminal residue" evidence="2">
    <location>
        <position position="65"/>
    </location>
</feature>